<dbReference type="PROSITE" id="PS51819">
    <property type="entry name" value="VOC"/>
    <property type="match status" value="1"/>
</dbReference>
<name>A0ABW4E5A4_9LACO</name>
<evidence type="ECO:0000259" key="1">
    <source>
        <dbReference type="PROSITE" id="PS51819"/>
    </source>
</evidence>
<protein>
    <submittedName>
        <fullName evidence="2">VOC family protein</fullName>
    </submittedName>
</protein>
<accession>A0ABW4E5A4</accession>
<sequence>MIETQGLHHITVTTSAPQAFFTLMTKTLGLHLRQQTVNLDDPSSEHLIFTADLAATAAALTVFCQPGQTPAYRGTNLLTPISLAVASADALPFWQTRLDAQGLAVEMVQHRFGHAGFTFTTRQGLRFQLVCPPAAPSAMIPTTPTASTIPAAFRIIGLGPLTIRALNPAPLITLMTQVLPYHHHQITGNWHQFQDPAGHLVWVEQRSDLPLTIPGTDMGHHAAFAVADESSLPAAAAAFSAHGWAHSAILDRNGFKSIYFRVTPRMRFELATRTHWPTRATGLTLPASLEPRRAEITAQLPLSLEGWS</sequence>
<feature type="domain" description="VOC" evidence="1">
    <location>
        <begin position="6"/>
        <end position="132"/>
    </location>
</feature>
<organism evidence="2 3">
    <name type="scientific">Lacticaseibacillus baoqingensis</name>
    <dbReference type="NCBI Taxonomy" id="2486013"/>
    <lineage>
        <taxon>Bacteria</taxon>
        <taxon>Bacillati</taxon>
        <taxon>Bacillota</taxon>
        <taxon>Bacilli</taxon>
        <taxon>Lactobacillales</taxon>
        <taxon>Lactobacillaceae</taxon>
        <taxon>Lacticaseibacillus</taxon>
    </lineage>
</organism>
<comment type="caution">
    <text evidence="2">The sequence shown here is derived from an EMBL/GenBank/DDBJ whole genome shotgun (WGS) entry which is preliminary data.</text>
</comment>
<evidence type="ECO:0000313" key="3">
    <source>
        <dbReference type="Proteomes" id="UP001597252"/>
    </source>
</evidence>
<dbReference type="Pfam" id="PF00903">
    <property type="entry name" value="Glyoxalase"/>
    <property type="match status" value="1"/>
</dbReference>
<reference evidence="3" key="1">
    <citation type="journal article" date="2019" name="Int. J. Syst. Evol. Microbiol.">
        <title>The Global Catalogue of Microorganisms (GCM) 10K type strain sequencing project: providing services to taxonomists for standard genome sequencing and annotation.</title>
        <authorList>
            <consortium name="The Broad Institute Genomics Platform"/>
            <consortium name="The Broad Institute Genome Sequencing Center for Infectious Disease"/>
            <person name="Wu L."/>
            <person name="Ma J."/>
        </authorList>
    </citation>
    <scope>NUCLEOTIDE SEQUENCE [LARGE SCALE GENOMIC DNA]</scope>
    <source>
        <strain evidence="3">CCM 8903</strain>
    </source>
</reference>
<dbReference type="InterPro" id="IPR029068">
    <property type="entry name" value="Glyas_Bleomycin-R_OHBP_Dase"/>
</dbReference>
<dbReference type="Gene3D" id="3.10.180.10">
    <property type="entry name" value="2,3-Dihydroxybiphenyl 1,2-Dioxygenase, domain 1"/>
    <property type="match status" value="2"/>
</dbReference>
<dbReference type="Proteomes" id="UP001597252">
    <property type="component" value="Unassembled WGS sequence"/>
</dbReference>
<dbReference type="PANTHER" id="PTHR36110:SF4">
    <property type="entry name" value="RING-CLEAVING DIOXYGENASE MHQA-RELATED"/>
    <property type="match status" value="1"/>
</dbReference>
<dbReference type="InterPro" id="IPR052537">
    <property type="entry name" value="Extradiol_RC_dioxygenase"/>
</dbReference>
<dbReference type="PANTHER" id="PTHR36110">
    <property type="entry name" value="RING-CLEAVING DIOXYGENASE MHQE-RELATED"/>
    <property type="match status" value="1"/>
</dbReference>
<proteinExistence type="predicted"/>
<dbReference type="InterPro" id="IPR037523">
    <property type="entry name" value="VOC_core"/>
</dbReference>
<evidence type="ECO:0000313" key="2">
    <source>
        <dbReference type="EMBL" id="MFD1484163.1"/>
    </source>
</evidence>
<dbReference type="SUPFAM" id="SSF54593">
    <property type="entry name" value="Glyoxalase/Bleomycin resistance protein/Dihydroxybiphenyl dioxygenase"/>
    <property type="match status" value="1"/>
</dbReference>
<dbReference type="InterPro" id="IPR004360">
    <property type="entry name" value="Glyas_Fos-R_dOase_dom"/>
</dbReference>
<gene>
    <name evidence="2" type="ORF">ACFQ5J_02835</name>
</gene>
<keyword evidence="3" id="KW-1185">Reference proteome</keyword>
<dbReference type="RefSeq" id="WP_125748066.1">
    <property type="nucleotide sequence ID" value="NZ_JBHTON010000005.1"/>
</dbReference>
<dbReference type="EMBL" id="JBHTON010000005">
    <property type="protein sequence ID" value="MFD1484163.1"/>
    <property type="molecule type" value="Genomic_DNA"/>
</dbReference>